<dbReference type="InterPro" id="IPR011701">
    <property type="entry name" value="MFS"/>
</dbReference>
<feature type="transmembrane region" description="Helical" evidence="4">
    <location>
        <begin position="409"/>
        <end position="429"/>
    </location>
</feature>
<dbReference type="Gene3D" id="1.20.1250.20">
    <property type="entry name" value="MFS general substrate transporter like domains"/>
    <property type="match status" value="2"/>
</dbReference>
<feature type="transmembrane region" description="Helical" evidence="4">
    <location>
        <begin position="365"/>
        <end position="389"/>
    </location>
</feature>
<dbReference type="GO" id="GO:0022857">
    <property type="term" value="F:transmembrane transporter activity"/>
    <property type="evidence" value="ECO:0007669"/>
    <property type="project" value="InterPro"/>
</dbReference>
<feature type="transmembrane region" description="Helical" evidence="4">
    <location>
        <begin position="89"/>
        <end position="109"/>
    </location>
</feature>
<dbReference type="AlphaFoldDB" id="A0A4P7XL97"/>
<proteinExistence type="predicted"/>
<dbReference type="InterPro" id="IPR052528">
    <property type="entry name" value="Sugar_transport-like"/>
</dbReference>
<feature type="transmembrane region" description="Helical" evidence="4">
    <location>
        <begin position="302"/>
        <end position="322"/>
    </location>
</feature>
<dbReference type="EMBL" id="CP031093">
    <property type="protein sequence ID" value="QCF27623.1"/>
    <property type="molecule type" value="Genomic_DNA"/>
</dbReference>
<evidence type="ECO:0000256" key="1">
    <source>
        <dbReference type="ARBA" id="ARBA00022692"/>
    </source>
</evidence>
<name>A0A4P7XL97_9ALTE</name>
<feature type="transmembrane region" description="Helical" evidence="4">
    <location>
        <begin position="64"/>
        <end position="82"/>
    </location>
</feature>
<dbReference type="PANTHER" id="PTHR23526:SF2">
    <property type="entry name" value="MAJOR FACILITATOR SUPERFAMILY (MFS) PROFILE DOMAIN-CONTAINING PROTEIN"/>
    <property type="match status" value="1"/>
</dbReference>
<dbReference type="InterPro" id="IPR036259">
    <property type="entry name" value="MFS_trans_sf"/>
</dbReference>
<feature type="transmembrane region" description="Helical" evidence="4">
    <location>
        <begin position="328"/>
        <end position="353"/>
    </location>
</feature>
<keyword evidence="1 4" id="KW-0812">Transmembrane</keyword>
<protein>
    <submittedName>
        <fullName evidence="5">MFS transporter</fullName>
    </submittedName>
</protein>
<dbReference type="KEGG" id="hmi:soil367_17775"/>
<feature type="transmembrane region" description="Helical" evidence="4">
    <location>
        <begin position="277"/>
        <end position="295"/>
    </location>
</feature>
<organism evidence="5 6">
    <name type="scientific">Hydrocarboniclastica marina</name>
    <dbReference type="NCBI Taxonomy" id="2259620"/>
    <lineage>
        <taxon>Bacteria</taxon>
        <taxon>Pseudomonadati</taxon>
        <taxon>Pseudomonadota</taxon>
        <taxon>Gammaproteobacteria</taxon>
        <taxon>Alteromonadales</taxon>
        <taxon>Alteromonadaceae</taxon>
        <taxon>Hydrocarboniclastica</taxon>
    </lineage>
</organism>
<evidence type="ECO:0000256" key="3">
    <source>
        <dbReference type="ARBA" id="ARBA00023136"/>
    </source>
</evidence>
<keyword evidence="3 4" id="KW-0472">Membrane</keyword>
<dbReference type="Pfam" id="PF07690">
    <property type="entry name" value="MFS_1"/>
    <property type="match status" value="1"/>
</dbReference>
<dbReference type="PANTHER" id="PTHR23526">
    <property type="entry name" value="INTEGRAL MEMBRANE TRANSPORT PROTEIN-RELATED"/>
    <property type="match status" value="1"/>
</dbReference>
<dbReference type="SUPFAM" id="SSF103473">
    <property type="entry name" value="MFS general substrate transporter"/>
    <property type="match status" value="1"/>
</dbReference>
<reference evidence="5 6" key="1">
    <citation type="submission" date="2018-07" db="EMBL/GenBank/DDBJ databases">
        <title>Marsedoiliclastica nanhaica gen. nov. sp. nov., a novel marine hydrocarbonoclastic bacterium isolated from an in-situ enriched hydrocarbon-degrading consortium in deep-sea sediment.</title>
        <authorList>
            <person name="Dong C."/>
            <person name="Ma T."/>
            <person name="Liu R."/>
            <person name="Shao Z."/>
        </authorList>
    </citation>
    <scope>NUCLEOTIDE SEQUENCE [LARGE SCALE GENOMIC DNA]</scope>
    <source>
        <strain evidence="6">soil36-7</strain>
    </source>
</reference>
<feature type="transmembrane region" description="Helical" evidence="4">
    <location>
        <begin position="115"/>
        <end position="133"/>
    </location>
</feature>
<dbReference type="RefSeq" id="WP_136550335.1">
    <property type="nucleotide sequence ID" value="NZ_CP031093.1"/>
</dbReference>
<evidence type="ECO:0000256" key="4">
    <source>
        <dbReference type="SAM" id="Phobius"/>
    </source>
</evidence>
<accession>A0A4P7XL97</accession>
<sequence>MKPLPGPEESSPSRRRKHWLRRTLRLSQKEAVASATMTATGDNFFNAFAVYLNATSAQMGLLTAVPQLFGALFQLASVWICSYISRRHLIVVAACLQALVVAGIGSLAISQAPNAIYWLIGLAVLYFSLHNSIQPQWRAWMGSIVPGRRRGAFFAARTRLTMIASLLIFIGGGALLTASTGIGATWLGFAVLFIAAGCGRAMSGYYLWRMHDPDPAPDAGAPGNLGRSFAQLRQSLHDQTFRHYSIFVAGMQGMVAISAPFFAVYMLRDLQFTYLEYSLNIIASIATQFLCLRFWGRFSDRFGNRLVMLTTSWMIPVLPLLWLVSPNYLYLLGVQVVSGIAWSGFSLSTANYLYDIRPHKTDFAIYAATQSCLSAGAVFVGALAGGFIASVAPGLLQLVDVGELMLSPLYVVFITTAVLRMAVTVWFVPRAVEPRVRRRPQMLQVIYRVARLNAVSGVVLDWLTVTRKKSGETDRMPGRH</sequence>
<feature type="transmembrane region" description="Helical" evidence="4">
    <location>
        <begin position="154"/>
        <end position="176"/>
    </location>
</feature>
<keyword evidence="2 4" id="KW-1133">Transmembrane helix</keyword>
<evidence type="ECO:0000313" key="6">
    <source>
        <dbReference type="Proteomes" id="UP000298049"/>
    </source>
</evidence>
<feature type="transmembrane region" description="Helical" evidence="4">
    <location>
        <begin position="244"/>
        <end position="265"/>
    </location>
</feature>
<evidence type="ECO:0000256" key="2">
    <source>
        <dbReference type="ARBA" id="ARBA00022989"/>
    </source>
</evidence>
<feature type="transmembrane region" description="Helical" evidence="4">
    <location>
        <begin position="182"/>
        <end position="202"/>
    </location>
</feature>
<evidence type="ECO:0000313" key="5">
    <source>
        <dbReference type="EMBL" id="QCF27623.1"/>
    </source>
</evidence>
<keyword evidence="6" id="KW-1185">Reference proteome</keyword>
<dbReference type="OrthoDB" id="9772882at2"/>
<gene>
    <name evidence="5" type="ORF">soil367_17775</name>
</gene>
<dbReference type="Proteomes" id="UP000298049">
    <property type="component" value="Chromosome"/>
</dbReference>